<name>A0A5C5X6M1_9PLAN</name>
<protein>
    <submittedName>
        <fullName evidence="1">Polyketide cyclase / dehydrase and lipid transport</fullName>
    </submittedName>
</protein>
<comment type="caution">
    <text evidence="1">The sequence shown here is derived from an EMBL/GenBank/DDBJ whole genome shotgun (WGS) entry which is preliminary data.</text>
</comment>
<dbReference type="SUPFAM" id="SSF55961">
    <property type="entry name" value="Bet v1-like"/>
    <property type="match status" value="1"/>
</dbReference>
<dbReference type="Proteomes" id="UP000317243">
    <property type="component" value="Unassembled WGS sequence"/>
</dbReference>
<dbReference type="EMBL" id="SIHI01000001">
    <property type="protein sequence ID" value="TWT58299.1"/>
    <property type="molecule type" value="Genomic_DNA"/>
</dbReference>
<proteinExistence type="predicted"/>
<dbReference type="RefSeq" id="WP_146508590.1">
    <property type="nucleotide sequence ID" value="NZ_SIHI01000001.1"/>
</dbReference>
<dbReference type="InterPro" id="IPR019587">
    <property type="entry name" value="Polyketide_cyclase/dehydratase"/>
</dbReference>
<keyword evidence="2" id="KW-1185">Reference proteome</keyword>
<dbReference type="InterPro" id="IPR023393">
    <property type="entry name" value="START-like_dom_sf"/>
</dbReference>
<evidence type="ECO:0000313" key="2">
    <source>
        <dbReference type="Proteomes" id="UP000317243"/>
    </source>
</evidence>
<evidence type="ECO:0000313" key="1">
    <source>
        <dbReference type="EMBL" id="TWT58299.1"/>
    </source>
</evidence>
<reference evidence="1 2" key="1">
    <citation type="submission" date="2019-02" db="EMBL/GenBank/DDBJ databases">
        <title>Deep-cultivation of Planctomycetes and their phenomic and genomic characterization uncovers novel biology.</title>
        <authorList>
            <person name="Wiegand S."/>
            <person name="Jogler M."/>
            <person name="Boedeker C."/>
            <person name="Pinto D."/>
            <person name="Vollmers J."/>
            <person name="Rivas-Marin E."/>
            <person name="Kohn T."/>
            <person name="Peeters S.H."/>
            <person name="Heuer A."/>
            <person name="Rast P."/>
            <person name="Oberbeckmann S."/>
            <person name="Bunk B."/>
            <person name="Jeske O."/>
            <person name="Meyerdierks A."/>
            <person name="Storesund J.E."/>
            <person name="Kallscheuer N."/>
            <person name="Luecker S."/>
            <person name="Lage O.M."/>
            <person name="Pohl T."/>
            <person name="Merkel B.J."/>
            <person name="Hornburger P."/>
            <person name="Mueller R.-W."/>
            <person name="Bruemmer F."/>
            <person name="Labrenz M."/>
            <person name="Spormann A.M."/>
            <person name="Op Den Camp H."/>
            <person name="Overmann J."/>
            <person name="Amann R."/>
            <person name="Jetten M.S.M."/>
            <person name="Mascher T."/>
            <person name="Medema M.H."/>
            <person name="Devos D.P."/>
            <person name="Kaster A.-K."/>
            <person name="Ovreas L."/>
            <person name="Rohde M."/>
            <person name="Galperin M.Y."/>
            <person name="Jogler C."/>
        </authorList>
    </citation>
    <scope>NUCLEOTIDE SEQUENCE [LARGE SCALE GENOMIC DNA]</scope>
    <source>
        <strain evidence="1 2">KOR42</strain>
    </source>
</reference>
<dbReference type="OrthoDB" id="215177at2"/>
<organism evidence="1 2">
    <name type="scientific">Thalassoglobus neptunius</name>
    <dbReference type="NCBI Taxonomy" id="1938619"/>
    <lineage>
        <taxon>Bacteria</taxon>
        <taxon>Pseudomonadati</taxon>
        <taxon>Planctomycetota</taxon>
        <taxon>Planctomycetia</taxon>
        <taxon>Planctomycetales</taxon>
        <taxon>Planctomycetaceae</taxon>
        <taxon>Thalassoglobus</taxon>
    </lineage>
</organism>
<sequence>MQTEASVEIERTIEDVFFLTIDHVPEWSRVVVEDEVIDETPEIIGSTFRTVTQEGGNRMVFQGEITAYDPPKFHAIHLTGELFDIDAEYQFEYLGAKTRVTQLSTVTPKGFLKVFFFLFGWLMKTSSCKAAQQELDRLKRFCETEGERTNSAADGEDDL</sequence>
<accession>A0A5C5X6M1</accession>
<gene>
    <name evidence="1" type="ORF">KOR42_16730</name>
</gene>
<dbReference type="Gene3D" id="3.30.530.20">
    <property type="match status" value="1"/>
</dbReference>
<dbReference type="Pfam" id="PF10604">
    <property type="entry name" value="Polyketide_cyc2"/>
    <property type="match status" value="1"/>
</dbReference>
<dbReference type="AlphaFoldDB" id="A0A5C5X6M1"/>